<dbReference type="SUPFAM" id="SSF48008">
    <property type="entry name" value="GntR ligand-binding domain-like"/>
    <property type="match status" value="1"/>
</dbReference>
<reference evidence="6 7" key="1">
    <citation type="journal article" date="2014" name="J. Microbiol.">
        <title>Diaminobutyricibacter tongyongensis gen. nov., sp. nov. and Homoserinibacter gongjuensis gen. nov., sp. nov. belong to the family Microbacteriaceae.</title>
        <authorList>
            <person name="Kim S.J."/>
            <person name="Ahn J.H."/>
            <person name="Weon H.Y."/>
            <person name="Hamada M."/>
            <person name="Suzuki K."/>
            <person name="Kwon S.W."/>
        </authorList>
    </citation>
    <scope>NUCLEOTIDE SEQUENCE [LARGE SCALE GENOMIC DNA]</scope>
    <source>
        <strain evidence="6 7">NBRC 108724</strain>
    </source>
</reference>
<dbReference type="EMBL" id="JAAGWY010000005">
    <property type="protein sequence ID" value="NEN07764.1"/>
    <property type="molecule type" value="Genomic_DNA"/>
</dbReference>
<evidence type="ECO:0000256" key="3">
    <source>
        <dbReference type="ARBA" id="ARBA00023163"/>
    </source>
</evidence>
<dbReference type="InterPro" id="IPR008920">
    <property type="entry name" value="TF_FadR/GntR_C"/>
</dbReference>
<dbReference type="PANTHER" id="PTHR43537:SF53">
    <property type="entry name" value="HTH-TYPE TRANSCRIPTIONAL REPRESSOR NANR"/>
    <property type="match status" value="1"/>
</dbReference>
<gene>
    <name evidence="6" type="ORF">G3T36_18055</name>
</gene>
<keyword evidence="1" id="KW-0805">Transcription regulation</keyword>
<dbReference type="AlphaFoldDB" id="A0A6L9Y3E9"/>
<dbReference type="Gene3D" id="1.10.10.10">
    <property type="entry name" value="Winged helix-like DNA-binding domain superfamily/Winged helix DNA-binding domain"/>
    <property type="match status" value="1"/>
</dbReference>
<evidence type="ECO:0000256" key="4">
    <source>
        <dbReference type="SAM" id="MobiDB-lite"/>
    </source>
</evidence>
<accession>A0A6L9Y3E9</accession>
<protein>
    <submittedName>
        <fullName evidence="6">GntR family transcriptional regulator</fullName>
    </submittedName>
</protein>
<dbReference type="Proteomes" id="UP000474967">
    <property type="component" value="Unassembled WGS sequence"/>
</dbReference>
<dbReference type="InterPro" id="IPR000524">
    <property type="entry name" value="Tscrpt_reg_HTH_GntR"/>
</dbReference>
<dbReference type="PROSITE" id="PS50949">
    <property type="entry name" value="HTH_GNTR"/>
    <property type="match status" value="1"/>
</dbReference>
<dbReference type="Pfam" id="PF00392">
    <property type="entry name" value="GntR"/>
    <property type="match status" value="1"/>
</dbReference>
<evidence type="ECO:0000313" key="6">
    <source>
        <dbReference type="EMBL" id="NEN07764.1"/>
    </source>
</evidence>
<evidence type="ECO:0000256" key="1">
    <source>
        <dbReference type="ARBA" id="ARBA00023015"/>
    </source>
</evidence>
<dbReference type="InterPro" id="IPR036390">
    <property type="entry name" value="WH_DNA-bd_sf"/>
</dbReference>
<feature type="region of interest" description="Disordered" evidence="4">
    <location>
        <begin position="1"/>
        <end position="21"/>
    </location>
</feature>
<dbReference type="InterPro" id="IPR036388">
    <property type="entry name" value="WH-like_DNA-bd_sf"/>
</dbReference>
<dbReference type="GO" id="GO:0003700">
    <property type="term" value="F:DNA-binding transcription factor activity"/>
    <property type="evidence" value="ECO:0007669"/>
    <property type="project" value="InterPro"/>
</dbReference>
<evidence type="ECO:0000256" key="2">
    <source>
        <dbReference type="ARBA" id="ARBA00023125"/>
    </source>
</evidence>
<comment type="caution">
    <text evidence="6">The sequence shown here is derived from an EMBL/GenBank/DDBJ whole genome shotgun (WGS) entry which is preliminary data.</text>
</comment>
<keyword evidence="3" id="KW-0804">Transcription</keyword>
<dbReference type="Pfam" id="PF07729">
    <property type="entry name" value="FCD"/>
    <property type="match status" value="1"/>
</dbReference>
<sequence>MHSLPEPGAIVPKSPADPDKSRKLIRDRAYDAIQAAILDGTFQPGEVLDDAELQAWLGISRTPIRQALYALSIKGLIDMAPQAHTRVVLPRRENSIHYIQATGVLVTGVTDLVAESATDIQRTHLAEILQTVNEAAQQQDKTSFVRALGRYFEELNAINPNPILAKLSGQAMVALEYCVSVVLRESDVPWSEITTQHEELIAAWRAADPETIAAVTRQVFGLHGTLGSRVPLHPSAGHSTGDHA</sequence>
<dbReference type="Gene3D" id="1.20.120.530">
    <property type="entry name" value="GntR ligand-binding domain-like"/>
    <property type="match status" value="1"/>
</dbReference>
<keyword evidence="2" id="KW-0238">DNA-binding</keyword>
<name>A0A6L9Y3E9_9MICO</name>
<evidence type="ECO:0000313" key="7">
    <source>
        <dbReference type="Proteomes" id="UP000474967"/>
    </source>
</evidence>
<dbReference type="InterPro" id="IPR011711">
    <property type="entry name" value="GntR_C"/>
</dbReference>
<dbReference type="SMART" id="SM00345">
    <property type="entry name" value="HTH_GNTR"/>
    <property type="match status" value="1"/>
</dbReference>
<organism evidence="6 7">
    <name type="scientific">Leifsonia tongyongensis</name>
    <dbReference type="NCBI Taxonomy" id="1268043"/>
    <lineage>
        <taxon>Bacteria</taxon>
        <taxon>Bacillati</taxon>
        <taxon>Actinomycetota</taxon>
        <taxon>Actinomycetes</taxon>
        <taxon>Micrococcales</taxon>
        <taxon>Microbacteriaceae</taxon>
        <taxon>Leifsonia</taxon>
    </lineage>
</organism>
<proteinExistence type="predicted"/>
<keyword evidence="7" id="KW-1185">Reference proteome</keyword>
<dbReference type="SUPFAM" id="SSF46785">
    <property type="entry name" value="Winged helix' DNA-binding domain"/>
    <property type="match status" value="1"/>
</dbReference>
<dbReference type="PANTHER" id="PTHR43537">
    <property type="entry name" value="TRANSCRIPTIONAL REGULATOR, GNTR FAMILY"/>
    <property type="match status" value="1"/>
</dbReference>
<dbReference type="GO" id="GO:0003677">
    <property type="term" value="F:DNA binding"/>
    <property type="evidence" value="ECO:0007669"/>
    <property type="project" value="UniProtKB-KW"/>
</dbReference>
<feature type="domain" description="HTH gntR-type" evidence="5">
    <location>
        <begin position="23"/>
        <end position="90"/>
    </location>
</feature>
<evidence type="ECO:0000259" key="5">
    <source>
        <dbReference type="PROSITE" id="PS50949"/>
    </source>
</evidence>